<reference evidence="3 4" key="1">
    <citation type="submission" date="2021-06" db="EMBL/GenBank/DDBJ databases">
        <authorList>
            <person name="Palmer J.M."/>
        </authorList>
    </citation>
    <scope>NUCLEOTIDE SEQUENCE [LARGE SCALE GENOMIC DNA]</scope>
    <source>
        <strain evidence="3 4">MEX-2019</strain>
        <tissue evidence="3">Muscle</tissue>
    </source>
</reference>
<sequence length="312" mass="35045">MSTPSMVSNFDQRELEDQVAPAGQVVEEPGTSSEDQVCCSVACSDLLKSYKSELDKLAKIRVDLEARVEQQQHTITTYKRLVASLRRRLAEDRGGGGIHQHPFGAPFQWRITGENVIFEALVSGEVTEEQNPTTLDAPSSLPTPKEGTQILSVEDKIVSPNEATQPVKESEEAGPSFTWSAGTRKGNVMRRILLAESMALYLKQFAEFQTSTQATPKMLEAAKSRVSEMGQSGKEITTLRFYIHHAYQFIEYMVNSCPQQCRMTREQMNEILVYLEKARKDTRRPIMVHQNRVKRAKMARIPDSASILKCSS</sequence>
<evidence type="ECO:0000313" key="4">
    <source>
        <dbReference type="Proteomes" id="UP001311232"/>
    </source>
</evidence>
<keyword evidence="4" id="KW-1185">Reference proteome</keyword>
<protein>
    <recommendedName>
        <fullName evidence="5">BEN domain-containing protein</fullName>
    </recommendedName>
</protein>
<comment type="caution">
    <text evidence="3">The sequence shown here is derived from an EMBL/GenBank/DDBJ whole genome shotgun (WGS) entry which is preliminary data.</text>
</comment>
<evidence type="ECO:0008006" key="5">
    <source>
        <dbReference type="Google" id="ProtNLM"/>
    </source>
</evidence>
<feature type="compositionally biased region" description="Polar residues" evidence="2">
    <location>
        <begin position="1"/>
        <end position="10"/>
    </location>
</feature>
<dbReference type="Proteomes" id="UP001311232">
    <property type="component" value="Unassembled WGS sequence"/>
</dbReference>
<evidence type="ECO:0000313" key="3">
    <source>
        <dbReference type="EMBL" id="KAK5622193.1"/>
    </source>
</evidence>
<accession>A0AAV9SL05</accession>
<gene>
    <name evidence="3" type="ORF">CRENBAI_008206</name>
</gene>
<proteinExistence type="predicted"/>
<dbReference type="EMBL" id="JAHHUM010000170">
    <property type="protein sequence ID" value="KAK5622193.1"/>
    <property type="molecule type" value="Genomic_DNA"/>
</dbReference>
<feature type="coiled-coil region" evidence="1">
    <location>
        <begin position="47"/>
        <end position="74"/>
    </location>
</feature>
<feature type="region of interest" description="Disordered" evidence="2">
    <location>
        <begin position="1"/>
        <end position="31"/>
    </location>
</feature>
<dbReference type="AlphaFoldDB" id="A0AAV9SL05"/>
<evidence type="ECO:0000256" key="2">
    <source>
        <dbReference type="SAM" id="MobiDB-lite"/>
    </source>
</evidence>
<name>A0AAV9SL05_9TELE</name>
<organism evidence="3 4">
    <name type="scientific">Crenichthys baileyi</name>
    <name type="common">White River springfish</name>
    <dbReference type="NCBI Taxonomy" id="28760"/>
    <lineage>
        <taxon>Eukaryota</taxon>
        <taxon>Metazoa</taxon>
        <taxon>Chordata</taxon>
        <taxon>Craniata</taxon>
        <taxon>Vertebrata</taxon>
        <taxon>Euteleostomi</taxon>
        <taxon>Actinopterygii</taxon>
        <taxon>Neopterygii</taxon>
        <taxon>Teleostei</taxon>
        <taxon>Neoteleostei</taxon>
        <taxon>Acanthomorphata</taxon>
        <taxon>Ovalentaria</taxon>
        <taxon>Atherinomorphae</taxon>
        <taxon>Cyprinodontiformes</taxon>
        <taxon>Goodeidae</taxon>
        <taxon>Crenichthys</taxon>
    </lineage>
</organism>
<evidence type="ECO:0000256" key="1">
    <source>
        <dbReference type="SAM" id="Coils"/>
    </source>
</evidence>
<keyword evidence="1" id="KW-0175">Coiled coil</keyword>